<proteinExistence type="predicted"/>
<gene>
    <name evidence="1" type="ORF">SAMEA2259716_05246</name>
</gene>
<evidence type="ECO:0000313" key="1">
    <source>
        <dbReference type="EMBL" id="SKM83828.1"/>
    </source>
</evidence>
<dbReference type="AlphaFoldDB" id="A0A1T8TTK3"/>
<name>A0A1T8TTK3_9MYCO</name>
<evidence type="ECO:0000313" key="2">
    <source>
        <dbReference type="Proteomes" id="UP000190074"/>
    </source>
</evidence>
<accession>A0A1T8TTK3</accession>
<reference evidence="1 2" key="1">
    <citation type="submission" date="2016-11" db="EMBL/GenBank/DDBJ databases">
        <authorList>
            <consortium name="Pathogen Informatics"/>
        </authorList>
    </citation>
    <scope>NUCLEOTIDE SEQUENCE [LARGE SCALE GENOMIC DNA]</scope>
    <source>
        <strain evidence="1 2">911</strain>
    </source>
</reference>
<dbReference type="EMBL" id="FVGW01000016">
    <property type="protein sequence ID" value="SKM83828.1"/>
    <property type="molecule type" value="Genomic_DNA"/>
</dbReference>
<protein>
    <submittedName>
        <fullName evidence="1">Uncharacterized protein</fullName>
    </submittedName>
</protein>
<organism evidence="1 2">
    <name type="scientific">Mycobacteroides abscessus subsp. massiliense</name>
    <dbReference type="NCBI Taxonomy" id="1962118"/>
    <lineage>
        <taxon>Bacteria</taxon>
        <taxon>Bacillati</taxon>
        <taxon>Actinomycetota</taxon>
        <taxon>Actinomycetes</taxon>
        <taxon>Mycobacteriales</taxon>
        <taxon>Mycobacteriaceae</taxon>
        <taxon>Mycobacteroides</taxon>
        <taxon>Mycobacteroides abscessus</taxon>
    </lineage>
</organism>
<sequence>MPVNTTTTVEALDTLGVVSAHRAVLIGAALKDQRRQVVFHFEEDIATVHIAGYGHGPSSYARDDSASLCVSGEPSSGGLDDIEVHATQEQADYARRVLTLLVPYLPDESHGSGTWIGECAQTFISALAARAERRVWCIRADNGRILHASASEYSDSDFDREVDCLELDDIGIEEDDDRDEHVRVERIAEADLPDGITIDGACWL</sequence>
<dbReference type="Proteomes" id="UP000190074">
    <property type="component" value="Unassembled WGS sequence"/>
</dbReference>